<reference evidence="2 3" key="1">
    <citation type="submission" date="2024-04" db="EMBL/GenBank/DDBJ databases">
        <authorList>
            <person name="Fracassetti M."/>
        </authorList>
    </citation>
    <scope>NUCLEOTIDE SEQUENCE [LARGE SCALE GENOMIC DNA]</scope>
</reference>
<dbReference type="Proteomes" id="UP001497516">
    <property type="component" value="Chromosome 7"/>
</dbReference>
<keyword evidence="3" id="KW-1185">Reference proteome</keyword>
<accession>A0AAV2FLZ0</accession>
<feature type="compositionally biased region" description="Polar residues" evidence="1">
    <location>
        <begin position="34"/>
        <end position="55"/>
    </location>
</feature>
<feature type="region of interest" description="Disordered" evidence="1">
    <location>
        <begin position="1"/>
        <end position="69"/>
    </location>
</feature>
<evidence type="ECO:0000313" key="3">
    <source>
        <dbReference type="Proteomes" id="UP001497516"/>
    </source>
</evidence>
<dbReference type="AlphaFoldDB" id="A0AAV2FLZ0"/>
<feature type="compositionally biased region" description="Basic and acidic residues" evidence="1">
    <location>
        <begin position="1"/>
        <end position="22"/>
    </location>
</feature>
<organism evidence="2 3">
    <name type="scientific">Linum trigynum</name>
    <dbReference type="NCBI Taxonomy" id="586398"/>
    <lineage>
        <taxon>Eukaryota</taxon>
        <taxon>Viridiplantae</taxon>
        <taxon>Streptophyta</taxon>
        <taxon>Embryophyta</taxon>
        <taxon>Tracheophyta</taxon>
        <taxon>Spermatophyta</taxon>
        <taxon>Magnoliopsida</taxon>
        <taxon>eudicotyledons</taxon>
        <taxon>Gunneridae</taxon>
        <taxon>Pentapetalae</taxon>
        <taxon>rosids</taxon>
        <taxon>fabids</taxon>
        <taxon>Malpighiales</taxon>
        <taxon>Linaceae</taxon>
        <taxon>Linum</taxon>
    </lineage>
</organism>
<evidence type="ECO:0000256" key="1">
    <source>
        <dbReference type="SAM" id="MobiDB-lite"/>
    </source>
</evidence>
<gene>
    <name evidence="2" type="ORF">LTRI10_LOCUS39537</name>
</gene>
<name>A0AAV2FLZ0_9ROSI</name>
<sequence length="69" mass="7763">MLRAEKAEEDEAPRTWSREKRNPNSKIQGLKPQSEGSDTTFLPPTPTKRQMTTNRGNGGENNESIHHAC</sequence>
<evidence type="ECO:0000313" key="2">
    <source>
        <dbReference type="EMBL" id="CAL1399346.1"/>
    </source>
</evidence>
<dbReference type="EMBL" id="OZ034820">
    <property type="protein sequence ID" value="CAL1399346.1"/>
    <property type="molecule type" value="Genomic_DNA"/>
</dbReference>
<proteinExistence type="predicted"/>
<protein>
    <submittedName>
        <fullName evidence="2">Uncharacterized protein</fullName>
    </submittedName>
</protein>